<dbReference type="Pfam" id="PF13585">
    <property type="entry name" value="CHU_C"/>
    <property type="match status" value="1"/>
</dbReference>
<accession>A0AAU6WUR4</accession>
<organism evidence="1 2">
    <name type="scientific">Chryseobacterium endophyticum</name>
    <dbReference type="NCBI Taxonomy" id="1854762"/>
    <lineage>
        <taxon>Bacteria</taxon>
        <taxon>Pseudomonadati</taxon>
        <taxon>Bacteroidota</taxon>
        <taxon>Flavobacteriia</taxon>
        <taxon>Flavobacteriales</taxon>
        <taxon>Weeksellaceae</taxon>
        <taxon>Chryseobacterium group</taxon>
        <taxon>Chryseobacterium</taxon>
    </lineage>
</organism>
<sequence>MLDNTNYTLLVRVKDAKCYTSLAFFTFVVTNAITPNSDGRNDMVDFTGISTYNNFAASIFDRYGQEVFKAGKNNTVWNGMLRGSLVLPTATYWYRVQWENPASKKLELRSGWILLKNRN</sequence>
<dbReference type="NCBIfam" id="TIGR04131">
    <property type="entry name" value="Bac_Flav_CTERM"/>
    <property type="match status" value="1"/>
</dbReference>
<evidence type="ECO:0000313" key="2">
    <source>
        <dbReference type="Proteomes" id="UP001463665"/>
    </source>
</evidence>
<reference evidence="1 2" key="1">
    <citation type="submission" date="2024-04" db="EMBL/GenBank/DDBJ databases">
        <title>Genome sequencing and assembly of rice foliar adapted Chryseobacterium endophyticum OsEnb-ALM-A6.</title>
        <authorList>
            <person name="Kumar S."/>
            <person name="Javed M."/>
            <person name="Chouhan V."/>
            <person name="Charishma K."/>
            <person name="Patel A."/>
            <person name="Kumar M."/>
            <person name="Sahu K.P."/>
            <person name="Kumar A."/>
        </authorList>
    </citation>
    <scope>NUCLEOTIDE SEQUENCE [LARGE SCALE GENOMIC DNA]</scope>
    <source>
        <strain evidence="1 2">OsEnb-ALM-A6</strain>
    </source>
</reference>
<dbReference type="EMBL" id="CP154834">
    <property type="protein sequence ID" value="XAO76180.1"/>
    <property type="molecule type" value="Genomic_DNA"/>
</dbReference>
<proteinExistence type="predicted"/>
<dbReference type="AlphaFoldDB" id="A0AAU6WUR4"/>
<protein>
    <submittedName>
        <fullName evidence="1">Gliding motility-associated C-terminal domain-containing protein</fullName>
    </submittedName>
</protein>
<dbReference type="Proteomes" id="UP001463665">
    <property type="component" value="Chromosome"/>
</dbReference>
<gene>
    <name evidence="1" type="ORF">AAFP95_10550</name>
</gene>
<keyword evidence="2" id="KW-1185">Reference proteome</keyword>
<name>A0AAU6WUR4_9FLAO</name>
<evidence type="ECO:0000313" key="1">
    <source>
        <dbReference type="EMBL" id="XAO76180.1"/>
    </source>
</evidence>
<dbReference type="InterPro" id="IPR026341">
    <property type="entry name" value="T9SS_type_B"/>
</dbReference>
<dbReference type="RefSeq" id="WP_345767614.1">
    <property type="nucleotide sequence ID" value="NZ_CP154834.1"/>
</dbReference>